<name>X0THG6_9ZZZZ</name>
<reference evidence="2" key="1">
    <citation type="journal article" date="2014" name="Front. Microbiol.">
        <title>High frequency of phylogenetically diverse reductive dehalogenase-homologous genes in deep subseafloor sedimentary metagenomes.</title>
        <authorList>
            <person name="Kawai M."/>
            <person name="Futagami T."/>
            <person name="Toyoda A."/>
            <person name="Takaki Y."/>
            <person name="Nishi S."/>
            <person name="Hori S."/>
            <person name="Arai W."/>
            <person name="Tsubouchi T."/>
            <person name="Morono Y."/>
            <person name="Uchiyama I."/>
            <person name="Ito T."/>
            <person name="Fujiyama A."/>
            <person name="Inagaki F."/>
            <person name="Takami H."/>
        </authorList>
    </citation>
    <scope>NUCLEOTIDE SEQUENCE</scope>
    <source>
        <strain evidence="2">Expedition CK06-06</strain>
    </source>
</reference>
<evidence type="ECO:0000313" key="2">
    <source>
        <dbReference type="EMBL" id="GAF75525.1"/>
    </source>
</evidence>
<dbReference type="EMBL" id="BARS01006912">
    <property type="protein sequence ID" value="GAF75525.1"/>
    <property type="molecule type" value="Genomic_DNA"/>
</dbReference>
<comment type="caution">
    <text evidence="2">The sequence shown here is derived from an EMBL/GenBank/DDBJ whole genome shotgun (WGS) entry which is preliminary data.</text>
</comment>
<protein>
    <submittedName>
        <fullName evidence="2">Uncharacterized protein</fullName>
    </submittedName>
</protein>
<accession>X0THG6</accession>
<evidence type="ECO:0000256" key="1">
    <source>
        <dbReference type="SAM" id="Coils"/>
    </source>
</evidence>
<dbReference type="AlphaFoldDB" id="X0THG6"/>
<feature type="coiled-coil region" evidence="1">
    <location>
        <begin position="202"/>
        <end position="229"/>
    </location>
</feature>
<proteinExistence type="predicted"/>
<gene>
    <name evidence="2" type="ORF">S01H1_13396</name>
</gene>
<sequence>MKTIFSQAGKFLDYLSKNLSRLKTIGQVLILFLFIMSLGGNGCQRGKAVELARRLIELDFKNISLRRDLNESDSLRVLDKIERDSLEVVIVDLKENAVMYEKTEKDLRVDLRQLKDSLMNIPTSYSYAFLQEEAYLYEGELEYPFNEPQVRNIHLDYLENKDLWFLNENLMEQIDNCKLIVDIQDDLMLKSKSESMAFSRQKNIYEEIIDNNEEEKELLVEEVDKEKGKKTIWKILTGIAIVALAVVGL</sequence>
<keyword evidence="1" id="KW-0175">Coiled coil</keyword>
<organism evidence="2">
    <name type="scientific">marine sediment metagenome</name>
    <dbReference type="NCBI Taxonomy" id="412755"/>
    <lineage>
        <taxon>unclassified sequences</taxon>
        <taxon>metagenomes</taxon>
        <taxon>ecological metagenomes</taxon>
    </lineage>
</organism>